<sequence length="655" mass="73475">MNHPSSSGSGDGEKSKDSVEVDATTRASNLLVYGSGKGNQQQGSFPKEDISAIILRCSSGSDYFRQQVVKDEKSNERIEEMKMKFEKEGGSSRLGSAAKTGIDLLVDKYRRSRPRESNKVVIDMDSFYYSCALARHKEEGTQPSHQGVHLNQMPVVVGGGMILTSNYEARKYGVRSAMAGFIADKLVAELSKGKVKLLHLKSDHKYYAEKSAQVRSILEEYDPNLKQYSLDEFYIDLTAHLAKSGDGSGDVQEVVSKMRARVLEECFLSCSAGIAPSSVLAKICSDLNKPDGQYHLPPGDDSIMDFMRQLDCRKVPGVGRVSQKFLAAFGIENCAELYARRYDIFKIFKEKTAGFLLRASVGGWGGEDEDSAASFGAGEDQGQKGISIERTFNPVWKREDVSSQLERVCERLGQNMARKGLRGRRITAKVKLASYVVFSRSKTGRVHMNEKEEIFKVADELVERVRKEVEARDDLEFKIRLLGVRVDEFEVKGGGGGGSIEKFFKKVEEEGGGGVGRGEEVRGGEEDDDEEEEDDEVEDDEEVMLSLSQSQQDSEHVDDWKFAKALQVRYDEEQKQFERMKEREREREQEDTSKSRKELGGGKGKLTDEELARRLQKEEELWDRGRKRKDKTAKGGEVKKQKTIFDMMNGKGKGK</sequence>
<dbReference type="InterPro" id="IPR043502">
    <property type="entry name" value="DNA/RNA_pol_sf"/>
</dbReference>
<evidence type="ECO:0000256" key="10">
    <source>
        <dbReference type="ARBA" id="ARBA00023204"/>
    </source>
</evidence>
<dbReference type="InterPro" id="IPR043128">
    <property type="entry name" value="Rev_trsase/Diguanyl_cyclase"/>
</dbReference>
<dbReference type="Gene3D" id="3.40.1170.60">
    <property type="match status" value="1"/>
</dbReference>
<dbReference type="InterPro" id="IPR036775">
    <property type="entry name" value="DNA_pol_Y-fam_lit_finger_sf"/>
</dbReference>
<dbReference type="PANTHER" id="PTHR11076">
    <property type="entry name" value="DNA REPAIR POLYMERASE UMUC / TRANSFERASE FAMILY MEMBER"/>
    <property type="match status" value="1"/>
</dbReference>
<gene>
    <name evidence="14" type="ORF">TrRE_jg4415</name>
</gene>
<dbReference type="InterPro" id="IPR050116">
    <property type="entry name" value="DNA_polymerase-Y"/>
</dbReference>
<keyword evidence="6" id="KW-0479">Metal-binding</keyword>
<dbReference type="FunFam" id="3.30.1490.100:FF:000004">
    <property type="entry name" value="DNA polymerase IV"/>
    <property type="match status" value="1"/>
</dbReference>
<feature type="domain" description="UmuC" evidence="13">
    <location>
        <begin position="119"/>
        <end position="319"/>
    </location>
</feature>
<dbReference type="AlphaFoldDB" id="A0A9W7C9P9"/>
<evidence type="ECO:0000256" key="8">
    <source>
        <dbReference type="ARBA" id="ARBA00022842"/>
    </source>
</evidence>
<dbReference type="GO" id="GO:0006281">
    <property type="term" value="P:DNA repair"/>
    <property type="evidence" value="ECO:0007669"/>
    <property type="project" value="UniProtKB-KW"/>
</dbReference>
<dbReference type="GO" id="GO:0042276">
    <property type="term" value="P:error-prone translesion synthesis"/>
    <property type="evidence" value="ECO:0007669"/>
    <property type="project" value="TreeGrafter"/>
</dbReference>
<dbReference type="InterPro" id="IPR022880">
    <property type="entry name" value="DNApol_IV"/>
</dbReference>
<dbReference type="GO" id="GO:0046872">
    <property type="term" value="F:metal ion binding"/>
    <property type="evidence" value="ECO:0007669"/>
    <property type="project" value="UniProtKB-KW"/>
</dbReference>
<dbReference type="SUPFAM" id="SSF100879">
    <property type="entry name" value="Lesion bypass DNA polymerase (Y-family), little finger domain"/>
    <property type="match status" value="1"/>
</dbReference>
<evidence type="ECO:0000256" key="9">
    <source>
        <dbReference type="ARBA" id="ARBA00022932"/>
    </source>
</evidence>
<keyword evidence="4" id="KW-0548">Nucleotidyltransferase</keyword>
<keyword evidence="9" id="KW-0239">DNA-directed DNA polymerase</keyword>
<feature type="region of interest" description="Disordered" evidence="12">
    <location>
        <begin position="573"/>
        <end position="655"/>
    </location>
</feature>
<dbReference type="CDD" id="cd03586">
    <property type="entry name" value="PolY_Pol_IV_kappa"/>
    <property type="match status" value="1"/>
</dbReference>
<evidence type="ECO:0000256" key="12">
    <source>
        <dbReference type="SAM" id="MobiDB-lite"/>
    </source>
</evidence>
<dbReference type="Gene3D" id="3.30.1490.100">
    <property type="entry name" value="DNA polymerase, Y-family, little finger domain"/>
    <property type="match status" value="1"/>
</dbReference>
<protein>
    <recommendedName>
        <fullName evidence="2">DNA polymerase kappa</fullName>
        <ecNumber evidence="1">2.7.7.7</ecNumber>
    </recommendedName>
</protein>
<evidence type="ECO:0000313" key="15">
    <source>
        <dbReference type="Proteomes" id="UP001165082"/>
    </source>
</evidence>
<feature type="region of interest" description="Disordered" evidence="12">
    <location>
        <begin position="1"/>
        <end position="21"/>
    </location>
</feature>
<evidence type="ECO:0000256" key="1">
    <source>
        <dbReference type="ARBA" id="ARBA00012417"/>
    </source>
</evidence>
<dbReference type="Gene3D" id="3.30.70.270">
    <property type="match status" value="1"/>
</dbReference>
<evidence type="ECO:0000256" key="7">
    <source>
        <dbReference type="ARBA" id="ARBA00022763"/>
    </source>
</evidence>
<dbReference type="Proteomes" id="UP001165082">
    <property type="component" value="Unassembled WGS sequence"/>
</dbReference>
<feature type="region of interest" description="Disordered" evidence="12">
    <location>
        <begin position="510"/>
        <end position="558"/>
    </location>
</feature>
<keyword evidence="5" id="KW-0235">DNA replication</keyword>
<dbReference type="OrthoDB" id="1747274at2759"/>
<dbReference type="Pfam" id="PF00817">
    <property type="entry name" value="IMS"/>
    <property type="match status" value="1"/>
</dbReference>
<dbReference type="GO" id="GO:0006260">
    <property type="term" value="P:DNA replication"/>
    <property type="evidence" value="ECO:0007669"/>
    <property type="project" value="UniProtKB-KW"/>
</dbReference>
<comment type="catalytic activity">
    <reaction evidence="11">
        <text>DNA(n) + a 2'-deoxyribonucleoside 5'-triphosphate = DNA(n+1) + diphosphate</text>
        <dbReference type="Rhea" id="RHEA:22508"/>
        <dbReference type="Rhea" id="RHEA-COMP:17339"/>
        <dbReference type="Rhea" id="RHEA-COMP:17340"/>
        <dbReference type="ChEBI" id="CHEBI:33019"/>
        <dbReference type="ChEBI" id="CHEBI:61560"/>
        <dbReference type="ChEBI" id="CHEBI:173112"/>
        <dbReference type="EC" id="2.7.7.7"/>
    </reaction>
</comment>
<evidence type="ECO:0000256" key="4">
    <source>
        <dbReference type="ARBA" id="ARBA00022695"/>
    </source>
</evidence>
<evidence type="ECO:0000256" key="3">
    <source>
        <dbReference type="ARBA" id="ARBA00022679"/>
    </source>
</evidence>
<keyword evidence="15" id="KW-1185">Reference proteome</keyword>
<name>A0A9W7C9P9_9STRA</name>
<feature type="compositionally biased region" description="Acidic residues" evidence="12">
    <location>
        <begin position="525"/>
        <end position="543"/>
    </location>
</feature>
<keyword evidence="3" id="KW-0808">Transferase</keyword>
<evidence type="ECO:0000256" key="11">
    <source>
        <dbReference type="ARBA" id="ARBA00049244"/>
    </source>
</evidence>
<feature type="compositionally biased region" description="Basic and acidic residues" evidence="12">
    <location>
        <begin position="573"/>
        <end position="624"/>
    </location>
</feature>
<evidence type="ECO:0000256" key="6">
    <source>
        <dbReference type="ARBA" id="ARBA00022723"/>
    </source>
</evidence>
<accession>A0A9W7C9P9</accession>
<dbReference type="EC" id="2.7.7.7" evidence="1"/>
<evidence type="ECO:0000256" key="5">
    <source>
        <dbReference type="ARBA" id="ARBA00022705"/>
    </source>
</evidence>
<evidence type="ECO:0000313" key="14">
    <source>
        <dbReference type="EMBL" id="GMI04728.1"/>
    </source>
</evidence>
<dbReference type="GO" id="GO:0003887">
    <property type="term" value="F:DNA-directed DNA polymerase activity"/>
    <property type="evidence" value="ECO:0007669"/>
    <property type="project" value="UniProtKB-KW"/>
</dbReference>
<proteinExistence type="predicted"/>
<dbReference type="InterPro" id="IPR017961">
    <property type="entry name" value="DNA_pol_Y-fam_little_finger"/>
</dbReference>
<dbReference type="GO" id="GO:0003684">
    <property type="term" value="F:damaged DNA binding"/>
    <property type="evidence" value="ECO:0007669"/>
    <property type="project" value="InterPro"/>
</dbReference>
<evidence type="ECO:0000259" key="13">
    <source>
        <dbReference type="PROSITE" id="PS50173"/>
    </source>
</evidence>
<comment type="caution">
    <text evidence="14">The sequence shown here is derived from an EMBL/GenBank/DDBJ whole genome shotgun (WGS) entry which is preliminary data.</text>
</comment>
<dbReference type="Pfam" id="PF11799">
    <property type="entry name" value="IMS_C"/>
    <property type="match status" value="1"/>
</dbReference>
<evidence type="ECO:0000256" key="2">
    <source>
        <dbReference type="ARBA" id="ARBA00016178"/>
    </source>
</evidence>
<dbReference type="EMBL" id="BRXZ01000084">
    <property type="protein sequence ID" value="GMI04728.1"/>
    <property type="molecule type" value="Genomic_DNA"/>
</dbReference>
<keyword evidence="10" id="KW-0234">DNA repair</keyword>
<keyword evidence="8" id="KW-0460">Magnesium</keyword>
<dbReference type="SUPFAM" id="SSF56672">
    <property type="entry name" value="DNA/RNA polymerases"/>
    <property type="match status" value="1"/>
</dbReference>
<dbReference type="Gene3D" id="1.10.150.810">
    <property type="match status" value="2"/>
</dbReference>
<organism evidence="14 15">
    <name type="scientific">Triparma retinervis</name>
    <dbReference type="NCBI Taxonomy" id="2557542"/>
    <lineage>
        <taxon>Eukaryota</taxon>
        <taxon>Sar</taxon>
        <taxon>Stramenopiles</taxon>
        <taxon>Ochrophyta</taxon>
        <taxon>Bolidophyceae</taxon>
        <taxon>Parmales</taxon>
        <taxon>Triparmaceae</taxon>
        <taxon>Triparma</taxon>
    </lineage>
</organism>
<dbReference type="InterPro" id="IPR001126">
    <property type="entry name" value="UmuC"/>
</dbReference>
<dbReference type="PROSITE" id="PS50173">
    <property type="entry name" value="UMUC"/>
    <property type="match status" value="1"/>
</dbReference>
<dbReference type="GO" id="GO:0005634">
    <property type="term" value="C:nucleus"/>
    <property type="evidence" value="ECO:0007669"/>
    <property type="project" value="TreeGrafter"/>
</dbReference>
<dbReference type="PANTHER" id="PTHR11076:SF33">
    <property type="entry name" value="DNA POLYMERASE KAPPA"/>
    <property type="match status" value="1"/>
</dbReference>
<keyword evidence="7" id="KW-0227">DNA damage</keyword>
<reference evidence="14" key="1">
    <citation type="submission" date="2022-07" db="EMBL/GenBank/DDBJ databases">
        <title>Genome analysis of Parmales, a sister group of diatoms, reveals the evolutionary specialization of diatoms from phago-mixotrophs to photoautotrophs.</title>
        <authorList>
            <person name="Ban H."/>
            <person name="Sato S."/>
            <person name="Yoshikawa S."/>
            <person name="Kazumasa Y."/>
            <person name="Nakamura Y."/>
            <person name="Ichinomiya M."/>
            <person name="Saitoh K."/>
            <person name="Sato N."/>
            <person name="Blanc-Mathieu R."/>
            <person name="Endo H."/>
            <person name="Kuwata A."/>
            <person name="Ogata H."/>
        </authorList>
    </citation>
    <scope>NUCLEOTIDE SEQUENCE</scope>
</reference>